<evidence type="ECO:0000256" key="1">
    <source>
        <dbReference type="SAM" id="MobiDB-lite"/>
    </source>
</evidence>
<dbReference type="Pfam" id="PF01370">
    <property type="entry name" value="Epimerase"/>
    <property type="match status" value="1"/>
</dbReference>
<reference evidence="4" key="1">
    <citation type="journal article" date="2022" name="Int. J. Syst. Evol. Microbiol.">
        <title>Anaeromyxobacter oryzae sp. nov., Anaeromyxobacter diazotrophicus sp. nov. and Anaeromyxobacter paludicola sp. nov., isolated from paddy soils.</title>
        <authorList>
            <person name="Itoh H."/>
            <person name="Xu Z."/>
            <person name="Mise K."/>
            <person name="Masuda Y."/>
            <person name="Ushijima N."/>
            <person name="Hayakawa C."/>
            <person name="Shiratori Y."/>
            <person name="Senoo K."/>
        </authorList>
    </citation>
    <scope>NUCLEOTIDE SEQUENCE [LARGE SCALE GENOMIC DNA]</scope>
    <source>
        <strain evidence="4">Red630</strain>
    </source>
</reference>
<proteinExistence type="predicted"/>
<evidence type="ECO:0000313" key="3">
    <source>
        <dbReference type="EMBL" id="BDG07431.1"/>
    </source>
</evidence>
<dbReference type="PANTHER" id="PTHR48079">
    <property type="entry name" value="PROTEIN YEEZ"/>
    <property type="match status" value="1"/>
</dbReference>
<evidence type="ECO:0000313" key="4">
    <source>
        <dbReference type="Proteomes" id="UP001162734"/>
    </source>
</evidence>
<feature type="region of interest" description="Disordered" evidence="1">
    <location>
        <begin position="126"/>
        <end position="150"/>
    </location>
</feature>
<gene>
    <name evidence="3" type="ORF">AMPC_05440</name>
</gene>
<dbReference type="PANTHER" id="PTHR48079:SF6">
    <property type="entry name" value="NAD(P)-BINDING DOMAIN-CONTAINING PROTEIN-RELATED"/>
    <property type="match status" value="1"/>
</dbReference>
<keyword evidence="4" id="KW-1185">Reference proteome</keyword>
<protein>
    <submittedName>
        <fullName evidence="3">Oxidoreductase</fullName>
    </submittedName>
</protein>
<dbReference type="RefSeq" id="WP_248344168.1">
    <property type="nucleotide sequence ID" value="NZ_AP025592.1"/>
</dbReference>
<sequence>MTAPALAGARVAVTGATGFLGGALARALCQAGAEVHALRRAGSDVRPLGDLPIAWHEGDVLDPAGLRRFLRGADRVVHAAGRLGEAGVPEQVYRRINVDGAGNVLAAALAVAPGARVLHLSSPGVLGPTPRAPADESAPHRPENPYERSKSEAERLAVAFAGKGLAVRIARPGFVYGPGDRHVLGLFRAVARGRFFLVDGGRSLCQPTHVDDAVDGMLACLESGRDGEPYHLVGPRAVSFRELADALARALDVAPPRLNLPRAVALAGAAGLELAARVARRPAPLSRSGVRFFSEDRVCSFAKAARELGYAPRRDLAEGLADTVAWYRRQGWL</sequence>
<feature type="compositionally biased region" description="Basic and acidic residues" evidence="1">
    <location>
        <begin position="133"/>
        <end position="150"/>
    </location>
</feature>
<dbReference type="InterPro" id="IPR036291">
    <property type="entry name" value="NAD(P)-bd_dom_sf"/>
</dbReference>
<organism evidence="3 4">
    <name type="scientific">Anaeromyxobacter paludicola</name>
    <dbReference type="NCBI Taxonomy" id="2918171"/>
    <lineage>
        <taxon>Bacteria</taxon>
        <taxon>Pseudomonadati</taxon>
        <taxon>Myxococcota</taxon>
        <taxon>Myxococcia</taxon>
        <taxon>Myxococcales</taxon>
        <taxon>Cystobacterineae</taxon>
        <taxon>Anaeromyxobacteraceae</taxon>
        <taxon>Anaeromyxobacter</taxon>
    </lineage>
</organism>
<dbReference type="InterPro" id="IPR051783">
    <property type="entry name" value="NAD(P)-dependent_oxidoreduct"/>
</dbReference>
<evidence type="ECO:0000259" key="2">
    <source>
        <dbReference type="Pfam" id="PF01370"/>
    </source>
</evidence>
<dbReference type="EMBL" id="AP025592">
    <property type="protein sequence ID" value="BDG07431.1"/>
    <property type="molecule type" value="Genomic_DNA"/>
</dbReference>
<name>A0ABM7X6J2_9BACT</name>
<dbReference type="Gene3D" id="3.40.50.720">
    <property type="entry name" value="NAD(P)-binding Rossmann-like Domain"/>
    <property type="match status" value="1"/>
</dbReference>
<accession>A0ABM7X6J2</accession>
<dbReference type="SUPFAM" id="SSF51735">
    <property type="entry name" value="NAD(P)-binding Rossmann-fold domains"/>
    <property type="match status" value="1"/>
</dbReference>
<dbReference type="Proteomes" id="UP001162734">
    <property type="component" value="Chromosome"/>
</dbReference>
<feature type="domain" description="NAD-dependent epimerase/dehydratase" evidence="2">
    <location>
        <begin position="11"/>
        <end position="230"/>
    </location>
</feature>
<dbReference type="InterPro" id="IPR001509">
    <property type="entry name" value="Epimerase_deHydtase"/>
</dbReference>